<dbReference type="PANTHER" id="PTHR22642:SF2">
    <property type="entry name" value="PROTEIN LONG AFTER FAR-RED 3"/>
    <property type="match status" value="1"/>
</dbReference>
<name>A0ABR9LQ09_9ACTN</name>
<dbReference type="SUPFAM" id="SSF51556">
    <property type="entry name" value="Metallo-dependent hydrolases"/>
    <property type="match status" value="1"/>
</dbReference>
<dbReference type="InterPro" id="IPR013108">
    <property type="entry name" value="Amidohydro_3"/>
</dbReference>
<protein>
    <submittedName>
        <fullName evidence="2">Amidohydrolase YtcJ</fullName>
    </submittedName>
</protein>
<evidence type="ECO:0000259" key="1">
    <source>
        <dbReference type="Pfam" id="PF07969"/>
    </source>
</evidence>
<sequence>MKQYADIIYVNGRVLTIDENSTVAEGLAIAGDEILAVGERHEIERLAGPDTRVVDMRGGTLLPGINDSHLHAISWGLTRPPLSLDVSYPAVTSIADITRVVADAVAQAEPGQWIVGAGWDLGYLEECRENPDRMPTRHDLDAVSPDNPVHLQDFSYHTIWVNSRALELAGIDENTVPPPGSTILTDDGGRPTGVLSEGAQHAIAALLPPLDDEVREAAVLSAVAELNALGITSFTEPGLGPGDKSGGMGEGGLATYHRLLEEGRLNARVTALLLPVSMSSSYADFAAELDAMTVPPAKDPRMVNVVGVKILADGIPPNKTAWMHDHYVSGGCGELTVAGETDEERVAQLNQMIAHAHRAGYQAGVHITGDRGIDAVVDAFAAAVNEHPRQDSRHYVIHGDFLTARSMRICAEYGFGVNMNPTIKWTIADLEEQFVGAERAAYEWPYRDAIDAGINVASGSDAPVTAPDWLQGVSTMMLRESKASGKVSGADQCITLTEALRTYTAAGAWQDFAEDWKGTLEPGKVADLCLLDQDLLSLDPHDIPRATVRMTVLGGRVIHERES</sequence>
<feature type="domain" description="Amidohydrolase 3" evidence="1">
    <location>
        <begin position="52"/>
        <end position="559"/>
    </location>
</feature>
<dbReference type="RefSeq" id="WP_192783966.1">
    <property type="nucleotide sequence ID" value="NZ_JADBEK010000001.1"/>
</dbReference>
<dbReference type="InterPro" id="IPR032466">
    <property type="entry name" value="Metal_Hydrolase"/>
</dbReference>
<dbReference type="SUPFAM" id="SSF51338">
    <property type="entry name" value="Composite domain of metallo-dependent hydrolases"/>
    <property type="match status" value="1"/>
</dbReference>
<keyword evidence="3" id="KW-1185">Reference proteome</keyword>
<dbReference type="CDD" id="cd01300">
    <property type="entry name" value="YtcJ_like"/>
    <property type="match status" value="1"/>
</dbReference>
<proteinExistence type="predicted"/>
<dbReference type="PANTHER" id="PTHR22642">
    <property type="entry name" value="IMIDAZOLONEPROPIONASE"/>
    <property type="match status" value="1"/>
</dbReference>
<dbReference type="InterPro" id="IPR033932">
    <property type="entry name" value="YtcJ-like"/>
</dbReference>
<dbReference type="Gene3D" id="3.20.20.140">
    <property type="entry name" value="Metal-dependent hydrolases"/>
    <property type="match status" value="1"/>
</dbReference>
<evidence type="ECO:0000313" key="3">
    <source>
        <dbReference type="Proteomes" id="UP000633509"/>
    </source>
</evidence>
<organism evidence="2 3">
    <name type="scientific">Nonomuraea angiospora</name>
    <dbReference type="NCBI Taxonomy" id="46172"/>
    <lineage>
        <taxon>Bacteria</taxon>
        <taxon>Bacillati</taxon>
        <taxon>Actinomycetota</taxon>
        <taxon>Actinomycetes</taxon>
        <taxon>Streptosporangiales</taxon>
        <taxon>Streptosporangiaceae</taxon>
        <taxon>Nonomuraea</taxon>
    </lineage>
</organism>
<gene>
    <name evidence="2" type="ORF">H4W80_000994</name>
</gene>
<evidence type="ECO:0000313" key="2">
    <source>
        <dbReference type="EMBL" id="MBE1582736.1"/>
    </source>
</evidence>
<dbReference type="Gene3D" id="3.10.310.70">
    <property type="match status" value="1"/>
</dbReference>
<dbReference type="Pfam" id="PF07969">
    <property type="entry name" value="Amidohydro_3"/>
    <property type="match status" value="1"/>
</dbReference>
<dbReference type="InterPro" id="IPR011059">
    <property type="entry name" value="Metal-dep_hydrolase_composite"/>
</dbReference>
<dbReference type="Gene3D" id="2.30.40.10">
    <property type="entry name" value="Urease, subunit C, domain 1"/>
    <property type="match status" value="1"/>
</dbReference>
<dbReference type="EMBL" id="JADBEK010000001">
    <property type="protein sequence ID" value="MBE1582736.1"/>
    <property type="molecule type" value="Genomic_DNA"/>
</dbReference>
<reference evidence="2 3" key="1">
    <citation type="submission" date="2020-10" db="EMBL/GenBank/DDBJ databases">
        <title>Sequencing the genomes of 1000 actinobacteria strains.</title>
        <authorList>
            <person name="Klenk H.-P."/>
        </authorList>
    </citation>
    <scope>NUCLEOTIDE SEQUENCE [LARGE SCALE GENOMIC DNA]</scope>
    <source>
        <strain evidence="2 3">DSM 43173</strain>
    </source>
</reference>
<dbReference type="Proteomes" id="UP000633509">
    <property type="component" value="Unassembled WGS sequence"/>
</dbReference>
<comment type="caution">
    <text evidence="2">The sequence shown here is derived from an EMBL/GenBank/DDBJ whole genome shotgun (WGS) entry which is preliminary data.</text>
</comment>
<accession>A0ABR9LQ09</accession>